<dbReference type="Gene3D" id="2.30.42.10">
    <property type="match status" value="1"/>
</dbReference>
<dbReference type="PANTHER" id="PTHR46221:SF10">
    <property type="entry name" value="FERM AND PDZ DOMAIN-CONTAINING 1B"/>
    <property type="match status" value="1"/>
</dbReference>
<dbReference type="InterPro" id="IPR014352">
    <property type="entry name" value="FERM/acyl-CoA-bd_prot_sf"/>
</dbReference>
<feature type="region of interest" description="Disordered" evidence="1">
    <location>
        <begin position="1055"/>
        <end position="1246"/>
    </location>
</feature>
<feature type="region of interest" description="Disordered" evidence="1">
    <location>
        <begin position="1434"/>
        <end position="1482"/>
    </location>
</feature>
<feature type="compositionally biased region" description="Polar residues" evidence="1">
    <location>
        <begin position="1451"/>
        <end position="1460"/>
    </location>
</feature>
<feature type="region of interest" description="Disordered" evidence="1">
    <location>
        <begin position="49"/>
        <end position="94"/>
    </location>
</feature>
<feature type="compositionally biased region" description="Polar residues" evidence="1">
    <location>
        <begin position="1088"/>
        <end position="1103"/>
    </location>
</feature>
<feature type="compositionally biased region" description="Polar residues" evidence="1">
    <location>
        <begin position="1368"/>
        <end position="1397"/>
    </location>
</feature>
<dbReference type="InterPro" id="IPR036034">
    <property type="entry name" value="PDZ_sf"/>
</dbReference>
<feature type="compositionally biased region" description="Low complexity" evidence="1">
    <location>
        <begin position="1196"/>
        <end position="1208"/>
    </location>
</feature>
<feature type="region of interest" description="Disordered" evidence="1">
    <location>
        <begin position="1"/>
        <end position="31"/>
    </location>
</feature>
<dbReference type="FunFam" id="2.30.29.30:FF:000066">
    <property type="entry name" value="FERM and PDZ domain-containing protein 4"/>
    <property type="match status" value="1"/>
</dbReference>
<dbReference type="SUPFAM" id="SSF50729">
    <property type="entry name" value="PH domain-like"/>
    <property type="match status" value="1"/>
</dbReference>
<dbReference type="InterPro" id="IPR035963">
    <property type="entry name" value="FERM_2"/>
</dbReference>
<dbReference type="SUPFAM" id="SSF50156">
    <property type="entry name" value="PDZ domain-like"/>
    <property type="match status" value="1"/>
</dbReference>
<feature type="region of interest" description="Disordered" evidence="1">
    <location>
        <begin position="1367"/>
        <end position="1397"/>
    </location>
</feature>
<dbReference type="EMBL" id="JAWDJR010000014">
    <property type="protein sequence ID" value="KAK9963771.1"/>
    <property type="molecule type" value="Genomic_DNA"/>
</dbReference>
<evidence type="ECO:0008006" key="6">
    <source>
        <dbReference type="Google" id="ProtNLM"/>
    </source>
</evidence>
<evidence type="ECO:0000259" key="3">
    <source>
        <dbReference type="PROSITE" id="PS50106"/>
    </source>
</evidence>
<feature type="compositionally biased region" description="Low complexity" evidence="1">
    <location>
        <begin position="1166"/>
        <end position="1178"/>
    </location>
</feature>
<name>A0AAW1ZR48_CULAL</name>
<dbReference type="InterPro" id="IPR001478">
    <property type="entry name" value="PDZ"/>
</dbReference>
<dbReference type="PANTHER" id="PTHR46221">
    <property type="entry name" value="FERM AND PDZ DOMAIN-CONTAINING PROTEIN FAMILY MEMBER"/>
    <property type="match status" value="1"/>
</dbReference>
<feature type="compositionally biased region" description="Low complexity" evidence="1">
    <location>
        <begin position="1461"/>
        <end position="1480"/>
    </location>
</feature>
<sequence>MIAEITSPAEDASRPKEPDVCDPQPEDSSPDEFSLVLMVVRARLRHLSTSPHERDVTSNHTLRFLHSGAVRTQATPRERILGGRRSRSGDSGQQNFPVKVTVEVIRDAILDSHGFTLSAQHPLLVRDVTPGGPADGQLFPGDQILKVNNKAIEDLSPENTEQMIRECQDSVTMTILRNMTNPKSSFITAEKRARLRRNPVKVRFAEEVVVNGHTQGNSLLFLPNVLKVYLENGQTKAFKFHKTTTVKDIVLTLKERLSIRSIEHFSLVLEQQYNITKLLLLHEEELIQKVVQKKDSHDYRCLFRVCFIPRDPMDLLQDDPVAFEYLFQQSVGDVLQERYAVEMKCNTALRLAALHMHEKLASCGQTTRASVKSIVKEFGLESFISPTLLRNMREKDLRKALNHHMKKIQSLLEPRQKVISASQARLAYLTQMAELMSYSGRSYNATMLLQDRESLVSLLVGARYGISQILNHQLNMISTIIDFHYITRIEVLSESDRVSMVKIYLQDIQPIALLMESVAAKDLACLLAGYCKLLVDPNINVFRWGPRPKMRRIPAEEGYVSRCGSDSEDSSEDDYAMEGLLDTPLSEDTISTHTNDGTEEGEEAEGKSEAEAERVRVIVTHPFLEDEGDNVSKRDSVGDEDYAVRMDALLETGWYTDPRVNSSFSSLSSNSLNALEESIKAAIGGLGHMDASLEEKPSSGASGLDVHHPYLLEAPERLHERGSSNKPVRPCDLAYNSHSGLCFSELSQMSDSLPSPPAASDDALSEEDDDDEGNDGRVSAMSAEFEAVLASCTTNSINAKLAGVNFQALFTRIHNHPACRQEGKSFPKNQTNEAKQQGPSSKIIAQSVLKRTVPSNDEFYDAQDRFTPPITEQGLTDKSSDSENIRHSLSVYDIKACVDETKALESRDSKEEDSVASENLKENPSLANHFTPLIPDSKNPELEVHQPSMILPPKPTPVETKPFSANPSMGQKAQHCNGDIPGRNAHLLEMEPDTMEFKPVTGPGPPLSSTLITAVRQATLPQQTLVDLETPQNGPRPQNGISDHVPACLEKKTTPNHVDLEGLDSQDIKPSQKEPTNAKGTTKFGEITTDSKGTLQQQSSNSLETRKTENKVPQKNAKPPIPPKPSFIVLQPPSKAVNAQSQKPEEKTKVPPNGLSLHPWSQRNGTSGTSTSPASTLSKGVSLSHENLRTELKAKSSTVKPTSASTTPTPSPSPLPSPSVQSVNIVPEDPAQTGTSFPSRTGSSGRLSATALRGKIQDMPWYLTRSQEILGTVALSNTISSTGNKATNETGVNQESKVSPKATSVPSLINWKEKDAEVVIVKLKDGPEEVTPTPVKDTNGKPPMSSSHPDLRQKLSTEATELHRQFGTCKSEQPQSHKGNHSEIQLDNASSLSSVSPTHRDACGCHTVYANCFSGDTEDNCGFDDDLTVYEFSRRNRVSKPPQPTPVASPATLSGPSPNVLSLLRDSPRPLSTSSELSPLLIPPRPLESLSLDHGPIDNPLRFLQGRHYVTGQKGTGLKDGYACLQRDIDELLLVLKKGPSAVHPPTHKGECQNDNVNRQSLSETERCLVQTEARRLASGCQRATRVGWAPDDALLSLGNSFGALVQLASTCMRVPCSDCGGCHGDIDADEALGKLEEIVDLYKEFVGAVETAREGEGVRLLAKQCTVLISTVFSLTQLFRTRTPDIDNGNVPLNF</sequence>
<feature type="region of interest" description="Disordered" evidence="1">
    <location>
        <begin position="581"/>
        <end position="611"/>
    </location>
</feature>
<keyword evidence="5" id="KW-1185">Reference proteome</keyword>
<feature type="compositionally biased region" description="Acidic residues" evidence="1">
    <location>
        <begin position="763"/>
        <end position="773"/>
    </location>
</feature>
<gene>
    <name evidence="4" type="ORF">ABG768_006935</name>
</gene>
<accession>A0AAW1ZR48</accession>
<dbReference type="CDD" id="cd06769">
    <property type="entry name" value="PDZ_FRMPD1_3_4-like"/>
    <property type="match status" value="1"/>
</dbReference>
<dbReference type="SUPFAM" id="SSF54236">
    <property type="entry name" value="Ubiquitin-like"/>
    <property type="match status" value="1"/>
</dbReference>
<evidence type="ECO:0000313" key="4">
    <source>
        <dbReference type="EMBL" id="KAK9963771.1"/>
    </source>
</evidence>
<proteinExistence type="predicted"/>
<organism evidence="4 5">
    <name type="scientific">Culter alburnus</name>
    <name type="common">Topmouth culter</name>
    <dbReference type="NCBI Taxonomy" id="194366"/>
    <lineage>
        <taxon>Eukaryota</taxon>
        <taxon>Metazoa</taxon>
        <taxon>Chordata</taxon>
        <taxon>Craniata</taxon>
        <taxon>Vertebrata</taxon>
        <taxon>Euteleostomi</taxon>
        <taxon>Actinopterygii</taxon>
        <taxon>Neopterygii</taxon>
        <taxon>Teleostei</taxon>
        <taxon>Ostariophysi</taxon>
        <taxon>Cypriniformes</taxon>
        <taxon>Xenocyprididae</taxon>
        <taxon>Xenocypridinae</taxon>
        <taxon>Culter</taxon>
    </lineage>
</organism>
<dbReference type="PROSITE" id="PS50106">
    <property type="entry name" value="PDZ"/>
    <property type="match status" value="1"/>
</dbReference>
<dbReference type="Pfam" id="PF00595">
    <property type="entry name" value="PDZ"/>
    <property type="match status" value="1"/>
</dbReference>
<dbReference type="Pfam" id="PF21989">
    <property type="entry name" value="RA_2"/>
    <property type="match status" value="1"/>
</dbReference>
<dbReference type="InterPro" id="IPR029071">
    <property type="entry name" value="Ubiquitin-like_domsf"/>
</dbReference>
<evidence type="ECO:0000256" key="1">
    <source>
        <dbReference type="SAM" id="MobiDB-lite"/>
    </source>
</evidence>
<evidence type="ECO:0000313" key="5">
    <source>
        <dbReference type="Proteomes" id="UP001479290"/>
    </source>
</evidence>
<feature type="compositionally biased region" description="Polar residues" evidence="1">
    <location>
        <begin position="586"/>
        <end position="595"/>
    </location>
</feature>
<dbReference type="InterPro" id="IPR011993">
    <property type="entry name" value="PH-like_dom_sf"/>
</dbReference>
<feature type="domain" description="PDZ" evidence="3">
    <location>
        <begin position="101"/>
        <end position="179"/>
    </location>
</feature>
<dbReference type="SUPFAM" id="SSF47031">
    <property type="entry name" value="Second domain of FERM"/>
    <property type="match status" value="1"/>
</dbReference>
<dbReference type="CDD" id="cd14473">
    <property type="entry name" value="FERM_B-lobe"/>
    <property type="match status" value="1"/>
</dbReference>
<dbReference type="Pfam" id="PF00373">
    <property type="entry name" value="FERM_M"/>
    <property type="match status" value="1"/>
</dbReference>
<dbReference type="InterPro" id="IPR000299">
    <property type="entry name" value="FERM_domain"/>
</dbReference>
<protein>
    <recommendedName>
        <fullName evidence="6">FERM and PDZ domain-containing protein 1-like</fullName>
    </recommendedName>
</protein>
<dbReference type="Gene3D" id="2.30.29.30">
    <property type="entry name" value="Pleckstrin-homology domain (PH domain)/Phosphotyrosine-binding domain (PTB)"/>
    <property type="match status" value="1"/>
</dbReference>
<evidence type="ECO:0000259" key="2">
    <source>
        <dbReference type="PROSITE" id="PS50057"/>
    </source>
</evidence>
<dbReference type="SMART" id="SM00295">
    <property type="entry name" value="B41"/>
    <property type="match status" value="1"/>
</dbReference>
<dbReference type="InterPro" id="IPR019749">
    <property type="entry name" value="Band_41_domain"/>
</dbReference>
<feature type="compositionally biased region" description="Low complexity" evidence="1">
    <location>
        <begin position="750"/>
        <end position="762"/>
    </location>
</feature>
<dbReference type="PROSITE" id="PS50057">
    <property type="entry name" value="FERM_3"/>
    <property type="match status" value="1"/>
</dbReference>
<feature type="region of interest" description="Disordered" evidence="1">
    <location>
        <begin position="1328"/>
        <end position="1350"/>
    </location>
</feature>
<comment type="caution">
    <text evidence="4">The sequence shown here is derived from an EMBL/GenBank/DDBJ whole genome shotgun (WGS) entry which is preliminary data.</text>
</comment>
<dbReference type="InterPro" id="IPR019748">
    <property type="entry name" value="FERM_central"/>
</dbReference>
<feature type="compositionally biased region" description="Polar residues" evidence="1">
    <location>
        <begin position="827"/>
        <end position="840"/>
    </location>
</feature>
<dbReference type="SMART" id="SM00228">
    <property type="entry name" value="PDZ"/>
    <property type="match status" value="1"/>
</dbReference>
<dbReference type="Gene3D" id="3.10.20.90">
    <property type="entry name" value="Phosphatidylinositol 3-kinase Catalytic Subunit, Chain A, domain 1"/>
    <property type="match status" value="1"/>
</dbReference>
<feature type="domain" description="FERM" evidence="2">
    <location>
        <begin position="224"/>
        <end position="538"/>
    </location>
</feature>
<feature type="region of interest" description="Disordered" evidence="1">
    <location>
        <begin position="821"/>
        <end position="840"/>
    </location>
</feature>
<feature type="region of interest" description="Disordered" evidence="1">
    <location>
        <begin position="747"/>
        <end position="777"/>
    </location>
</feature>
<reference evidence="4 5" key="1">
    <citation type="submission" date="2024-05" db="EMBL/GenBank/DDBJ databases">
        <title>A high-quality chromosomal-level genome assembly of Topmouth culter (Culter alburnus).</title>
        <authorList>
            <person name="Zhao H."/>
        </authorList>
    </citation>
    <scope>NUCLEOTIDE SEQUENCE [LARGE SCALE GENOMIC DNA]</scope>
    <source>
        <strain evidence="4">CATC2023</strain>
        <tissue evidence="4">Muscle</tissue>
    </source>
</reference>
<feature type="compositionally biased region" description="Polar residues" evidence="1">
    <location>
        <begin position="1232"/>
        <end position="1246"/>
    </location>
</feature>
<dbReference type="Proteomes" id="UP001479290">
    <property type="component" value="Unassembled WGS sequence"/>
</dbReference>
<dbReference type="Gene3D" id="1.20.80.10">
    <property type="match status" value="1"/>
</dbReference>